<reference evidence="3" key="1">
    <citation type="submission" date="2016-05" db="EMBL/GenBank/DDBJ databases">
        <authorList>
            <person name="Lavstsen T."/>
            <person name="Jespersen J.S."/>
        </authorList>
    </citation>
    <scope>NUCLEOTIDE SEQUENCE</scope>
    <source>
        <tissue evidence="3">Brain</tissue>
    </source>
</reference>
<accession>A0A1A7W9B8</accession>
<feature type="non-terminal residue" evidence="3">
    <location>
        <position position="1"/>
    </location>
</feature>
<evidence type="ECO:0000313" key="3">
    <source>
        <dbReference type="EMBL" id="SBP02116.1"/>
    </source>
</evidence>
<evidence type="ECO:0000256" key="2">
    <source>
        <dbReference type="SAM" id="Phobius"/>
    </source>
</evidence>
<reference evidence="3" key="2">
    <citation type="submission" date="2016-06" db="EMBL/GenBank/DDBJ databases">
        <title>The genome of a short-lived fish provides insights into sex chromosome evolution and the genetic control of aging.</title>
        <authorList>
            <person name="Reichwald K."/>
            <person name="Felder M."/>
            <person name="Petzold A."/>
            <person name="Koch P."/>
            <person name="Groth M."/>
            <person name="Platzer M."/>
        </authorList>
    </citation>
    <scope>NUCLEOTIDE SEQUENCE</scope>
    <source>
        <tissue evidence="3">Brain</tissue>
    </source>
</reference>
<gene>
    <name evidence="3" type="primary">Nfu_g_1_010144</name>
</gene>
<keyword evidence="2" id="KW-1133">Transmembrane helix</keyword>
<organism evidence="3">
    <name type="scientific">Iconisemion striatum</name>
    <dbReference type="NCBI Taxonomy" id="60296"/>
    <lineage>
        <taxon>Eukaryota</taxon>
        <taxon>Metazoa</taxon>
        <taxon>Chordata</taxon>
        <taxon>Craniata</taxon>
        <taxon>Vertebrata</taxon>
        <taxon>Euteleostomi</taxon>
        <taxon>Actinopterygii</taxon>
        <taxon>Neopterygii</taxon>
        <taxon>Teleostei</taxon>
        <taxon>Neoteleostei</taxon>
        <taxon>Acanthomorphata</taxon>
        <taxon>Ovalentaria</taxon>
        <taxon>Atherinomorphae</taxon>
        <taxon>Cyprinodontiformes</taxon>
        <taxon>Nothobranchiidae</taxon>
        <taxon>Iconisemion</taxon>
    </lineage>
</organism>
<dbReference type="EMBL" id="HADW01000716">
    <property type="protein sequence ID" value="SBP02116.1"/>
    <property type="molecule type" value="Transcribed_RNA"/>
</dbReference>
<keyword evidence="2" id="KW-0812">Transmembrane</keyword>
<name>A0A1A7W9B8_9TELE</name>
<feature type="region of interest" description="Disordered" evidence="1">
    <location>
        <begin position="106"/>
        <end position="129"/>
    </location>
</feature>
<feature type="transmembrane region" description="Helical" evidence="2">
    <location>
        <begin position="47"/>
        <end position="67"/>
    </location>
</feature>
<sequence length="156" mass="16905">NGGNSSPPPPKPSVFFPSVVLNLVVHFLLALLFLFSHFLIDFQTNTVPAVVCMCDFFPITLSPLFVLKQSGTTTKAEKKRKKRQLAILQSLLRLTDTGLPPATSLLRGGVGGGGGRKKERGGGGGTSLQIKSDFKKQNTKKHLLNLFLSLFLTVLK</sequence>
<proteinExistence type="predicted"/>
<dbReference type="AlphaFoldDB" id="A0A1A7W9B8"/>
<protein>
    <submittedName>
        <fullName evidence="3">Uncharacterized protein</fullName>
    </submittedName>
</protein>
<evidence type="ECO:0000256" key="1">
    <source>
        <dbReference type="SAM" id="MobiDB-lite"/>
    </source>
</evidence>
<keyword evidence="2" id="KW-0472">Membrane</keyword>
<feature type="non-terminal residue" evidence="3">
    <location>
        <position position="156"/>
    </location>
</feature>
<feature type="transmembrane region" description="Helical" evidence="2">
    <location>
        <begin position="14"/>
        <end position="35"/>
    </location>
</feature>